<keyword evidence="3" id="KW-1185">Reference proteome</keyword>
<evidence type="ECO:0000256" key="1">
    <source>
        <dbReference type="SAM" id="MobiDB-lite"/>
    </source>
</evidence>
<gene>
    <name evidence="2" type="ORF">PCOR1329_LOCUS29529</name>
</gene>
<protein>
    <submittedName>
        <fullName evidence="2">Uncharacterized protein</fullName>
    </submittedName>
</protein>
<accession>A0ABN9SHD2</accession>
<sequence>MHSKSGAKYGHWFTIHYIQIYAKHFGSAYHMANEGSCYPAKTFGSTSANTSTITGEVLERGYFWYVSPNSGGDGSLSQDPRAGATFVAPGPSTAPAFSSTGAGRAGPWSRGLCRPPCRPPRSSETLTGQRHRYLMDMCRR</sequence>
<name>A0ABN9SHD2_9DINO</name>
<reference evidence="2" key="1">
    <citation type="submission" date="2023-10" db="EMBL/GenBank/DDBJ databases">
        <authorList>
            <person name="Chen Y."/>
            <person name="Shah S."/>
            <person name="Dougan E. K."/>
            <person name="Thang M."/>
            <person name="Chan C."/>
        </authorList>
    </citation>
    <scope>NUCLEOTIDE SEQUENCE [LARGE SCALE GENOMIC DNA]</scope>
</reference>
<feature type="region of interest" description="Disordered" evidence="1">
    <location>
        <begin position="74"/>
        <end position="125"/>
    </location>
</feature>
<evidence type="ECO:0000313" key="2">
    <source>
        <dbReference type="EMBL" id="CAK0831090.1"/>
    </source>
</evidence>
<dbReference type="Proteomes" id="UP001189429">
    <property type="component" value="Unassembled WGS sequence"/>
</dbReference>
<organism evidence="2 3">
    <name type="scientific">Prorocentrum cordatum</name>
    <dbReference type="NCBI Taxonomy" id="2364126"/>
    <lineage>
        <taxon>Eukaryota</taxon>
        <taxon>Sar</taxon>
        <taxon>Alveolata</taxon>
        <taxon>Dinophyceae</taxon>
        <taxon>Prorocentrales</taxon>
        <taxon>Prorocentraceae</taxon>
        <taxon>Prorocentrum</taxon>
    </lineage>
</organism>
<comment type="caution">
    <text evidence="2">The sequence shown here is derived from an EMBL/GenBank/DDBJ whole genome shotgun (WGS) entry which is preliminary data.</text>
</comment>
<proteinExistence type="predicted"/>
<dbReference type="EMBL" id="CAUYUJ010011113">
    <property type="protein sequence ID" value="CAK0831090.1"/>
    <property type="molecule type" value="Genomic_DNA"/>
</dbReference>
<evidence type="ECO:0000313" key="3">
    <source>
        <dbReference type="Proteomes" id="UP001189429"/>
    </source>
</evidence>